<feature type="non-terminal residue" evidence="1">
    <location>
        <position position="1"/>
    </location>
</feature>
<evidence type="ECO:0000313" key="1">
    <source>
        <dbReference type="EMBL" id="KMS94102.1"/>
    </source>
</evidence>
<name>A0A0J8B2M8_BETVV</name>
<organism evidence="1 2">
    <name type="scientific">Beta vulgaris subsp. vulgaris</name>
    <name type="common">Beet</name>
    <dbReference type="NCBI Taxonomy" id="3555"/>
    <lineage>
        <taxon>Eukaryota</taxon>
        <taxon>Viridiplantae</taxon>
        <taxon>Streptophyta</taxon>
        <taxon>Embryophyta</taxon>
        <taxon>Tracheophyta</taxon>
        <taxon>Spermatophyta</taxon>
        <taxon>Magnoliopsida</taxon>
        <taxon>eudicotyledons</taxon>
        <taxon>Gunneridae</taxon>
        <taxon>Pentapetalae</taxon>
        <taxon>Caryophyllales</taxon>
        <taxon>Chenopodiaceae</taxon>
        <taxon>Betoideae</taxon>
        <taxon>Beta</taxon>
    </lineage>
</organism>
<dbReference type="Proteomes" id="UP000035740">
    <property type="component" value="Unassembled WGS sequence"/>
</dbReference>
<reference evidence="1 2" key="1">
    <citation type="journal article" date="2014" name="Nature">
        <title>The genome of the recently domesticated crop plant sugar beet (Beta vulgaris).</title>
        <authorList>
            <person name="Dohm J.C."/>
            <person name="Minoche A.E."/>
            <person name="Holtgrawe D."/>
            <person name="Capella-Gutierrez S."/>
            <person name="Zakrzewski F."/>
            <person name="Tafer H."/>
            <person name="Rupp O."/>
            <person name="Sorensen T.R."/>
            <person name="Stracke R."/>
            <person name="Reinhardt R."/>
            <person name="Goesmann A."/>
            <person name="Kraft T."/>
            <person name="Schulz B."/>
            <person name="Stadler P.F."/>
            <person name="Schmidt T."/>
            <person name="Gabaldon T."/>
            <person name="Lehrach H."/>
            <person name="Weisshaar B."/>
            <person name="Himmelbauer H."/>
        </authorList>
    </citation>
    <scope>NUCLEOTIDE SEQUENCE [LARGE SCALE GENOMIC DNA]</scope>
    <source>
        <tissue evidence="1">Taproot</tissue>
    </source>
</reference>
<accession>A0A0J8B2M8</accession>
<sequence>TDIVNVDIWTSSMDPQSGGFADLGDLLAPLTRARKIGR</sequence>
<protein>
    <submittedName>
        <fullName evidence="1">Uncharacterized protein</fullName>
    </submittedName>
</protein>
<dbReference type="EMBL" id="KQ096114">
    <property type="protein sequence ID" value="KMS94102.1"/>
    <property type="molecule type" value="Genomic_DNA"/>
</dbReference>
<proteinExistence type="predicted"/>
<keyword evidence="2" id="KW-1185">Reference proteome</keyword>
<dbReference type="Gramene" id="KMS94102">
    <property type="protein sequence ID" value="KMS94102"/>
    <property type="gene ID" value="BVRB_024780"/>
</dbReference>
<dbReference type="AlphaFoldDB" id="A0A0J8B2M8"/>
<evidence type="ECO:0000313" key="2">
    <source>
        <dbReference type="Proteomes" id="UP000035740"/>
    </source>
</evidence>
<gene>
    <name evidence="1" type="ORF">BVRB_024780</name>
</gene>